<feature type="transmembrane region" description="Helical" evidence="1">
    <location>
        <begin position="354"/>
        <end position="374"/>
    </location>
</feature>
<proteinExistence type="predicted"/>
<evidence type="ECO:0000256" key="1">
    <source>
        <dbReference type="SAM" id="Phobius"/>
    </source>
</evidence>
<keyword evidence="1" id="KW-0472">Membrane</keyword>
<accession>A0A8T9SP51</accession>
<keyword evidence="1" id="KW-0812">Transmembrane</keyword>
<dbReference type="Proteomes" id="UP000829925">
    <property type="component" value="Chromosome"/>
</dbReference>
<name>A0A8T9SP51_9BACT</name>
<keyword evidence="1" id="KW-1133">Transmembrane helix</keyword>
<reference evidence="2 3" key="1">
    <citation type="submission" date="2022-04" db="EMBL/GenBank/DDBJ databases">
        <title>Hymenobacter sp. isolated from the air.</title>
        <authorList>
            <person name="Won M."/>
            <person name="Lee C.-M."/>
            <person name="Woen H.-Y."/>
            <person name="Kwon S.-W."/>
        </authorList>
    </citation>
    <scope>NUCLEOTIDE SEQUENCE [LARGE SCALE GENOMIC DNA]</scope>
    <source>
        <strain evidence="3">5413 J-13</strain>
    </source>
</reference>
<organism evidence="2 3">
    <name type="scientific">Hymenobacter aerilatus</name>
    <dbReference type="NCBI Taxonomy" id="2932251"/>
    <lineage>
        <taxon>Bacteria</taxon>
        <taxon>Pseudomonadati</taxon>
        <taxon>Bacteroidota</taxon>
        <taxon>Cytophagia</taxon>
        <taxon>Cytophagales</taxon>
        <taxon>Hymenobacteraceae</taxon>
        <taxon>Hymenobacter</taxon>
    </lineage>
</organism>
<keyword evidence="3" id="KW-1185">Reference proteome</keyword>
<feature type="transmembrane region" description="Helical" evidence="1">
    <location>
        <begin position="81"/>
        <end position="103"/>
    </location>
</feature>
<feature type="transmembrane region" description="Helical" evidence="1">
    <location>
        <begin position="234"/>
        <end position="256"/>
    </location>
</feature>
<evidence type="ECO:0000313" key="3">
    <source>
        <dbReference type="Proteomes" id="UP000829925"/>
    </source>
</evidence>
<dbReference type="EMBL" id="CP095053">
    <property type="protein sequence ID" value="UOR03832.1"/>
    <property type="molecule type" value="Genomic_DNA"/>
</dbReference>
<feature type="transmembrane region" description="Helical" evidence="1">
    <location>
        <begin position="380"/>
        <end position="398"/>
    </location>
</feature>
<feature type="transmembrane region" description="Helical" evidence="1">
    <location>
        <begin position="277"/>
        <end position="301"/>
    </location>
</feature>
<feature type="transmembrane region" description="Helical" evidence="1">
    <location>
        <begin position="115"/>
        <end position="135"/>
    </location>
</feature>
<dbReference type="RefSeq" id="WP_245091005.1">
    <property type="nucleotide sequence ID" value="NZ_CP095053.1"/>
</dbReference>
<dbReference type="KEGG" id="haei:MUN82_12835"/>
<protein>
    <submittedName>
        <fullName evidence="2">Uncharacterized protein</fullName>
    </submittedName>
</protein>
<feature type="transmembrane region" description="Helical" evidence="1">
    <location>
        <begin position="147"/>
        <end position="169"/>
    </location>
</feature>
<sequence>MKVALTFWQNYQLPLDGDIVPIVLPVDRCVPVLHDPFGWAVITKNEVYTAPNRFFAHATMGLYWKKVPHFLQTFTNPINSLYISNALFNTVTQTAILFLLASYVQLGVGRGRYRWGIWFAAAILMPLFQMVGYYLQIAIINHANTYTFFYAFPIMLLLVLFWPFYKAAYQQQPFRVQPWQALLLVLLMVVIAFNGPIAVAATAVLLLGIGVYWLQYQWHLKLNAEASRTLAAGWLSGQAIGLLLVLCLLCLYSLYIGRNEAEATVHTQHTLWELYQLLPLGLYVQTSGQLGLPLLVGLIVLNYQLVRWVVPASFDRTRVLYIIRGIGFFAIIFIILIPFGGYRNYRPYLIRNDSILPVTIGLFFAYGVSSYYLIIQLRSHIRRGYLVLIALVSVFYLYSDAVFQMPVNNDCERWALEQISQSADSIPHIYVSCNVLSWEPTTNPNNSKLIAEMLHYWGVTNTKKMYYQQ</sequence>
<feature type="transmembrane region" description="Helical" evidence="1">
    <location>
        <begin position="181"/>
        <end position="214"/>
    </location>
</feature>
<evidence type="ECO:0000313" key="2">
    <source>
        <dbReference type="EMBL" id="UOR03832.1"/>
    </source>
</evidence>
<dbReference type="AlphaFoldDB" id="A0A8T9SP51"/>
<gene>
    <name evidence="2" type="ORF">MUN82_12835</name>
</gene>
<feature type="transmembrane region" description="Helical" evidence="1">
    <location>
        <begin position="321"/>
        <end position="342"/>
    </location>
</feature>